<keyword evidence="2" id="KW-1185">Reference proteome</keyword>
<dbReference type="AlphaFoldDB" id="A0A452Z4V9"/>
<accession>A0A452Z4V9</accession>
<proteinExistence type="predicted"/>
<reference evidence="2" key="1">
    <citation type="journal article" date="2014" name="Science">
        <title>Ancient hybridizations among the ancestral genomes of bread wheat.</title>
        <authorList>
            <consortium name="International Wheat Genome Sequencing Consortium,"/>
            <person name="Marcussen T."/>
            <person name="Sandve S.R."/>
            <person name="Heier L."/>
            <person name="Spannagl M."/>
            <person name="Pfeifer M."/>
            <person name="Jakobsen K.S."/>
            <person name="Wulff B.B."/>
            <person name="Steuernagel B."/>
            <person name="Mayer K.F."/>
            <person name="Olsen O.A."/>
        </authorList>
    </citation>
    <scope>NUCLEOTIDE SEQUENCE [LARGE SCALE GENOMIC DNA]</scope>
    <source>
        <strain evidence="2">cv. AL8/78</strain>
    </source>
</reference>
<reference evidence="1" key="4">
    <citation type="submission" date="2019-03" db="UniProtKB">
        <authorList>
            <consortium name="EnsemblPlants"/>
        </authorList>
    </citation>
    <scope>IDENTIFICATION</scope>
</reference>
<protein>
    <submittedName>
        <fullName evidence="1">Uncharacterized protein</fullName>
    </submittedName>
</protein>
<reference evidence="2" key="2">
    <citation type="journal article" date="2017" name="Nat. Plants">
        <title>The Aegilops tauschii genome reveals multiple impacts of transposons.</title>
        <authorList>
            <person name="Zhao G."/>
            <person name="Zou C."/>
            <person name="Li K."/>
            <person name="Wang K."/>
            <person name="Li T."/>
            <person name="Gao L."/>
            <person name="Zhang X."/>
            <person name="Wang H."/>
            <person name="Yang Z."/>
            <person name="Liu X."/>
            <person name="Jiang W."/>
            <person name="Mao L."/>
            <person name="Kong X."/>
            <person name="Jiao Y."/>
            <person name="Jia J."/>
        </authorList>
    </citation>
    <scope>NUCLEOTIDE SEQUENCE [LARGE SCALE GENOMIC DNA]</scope>
    <source>
        <strain evidence="2">cv. AL8/78</strain>
    </source>
</reference>
<name>A0A452Z4V9_AEGTS</name>
<dbReference type="Gramene" id="AET1Gv20633200.20">
    <property type="protein sequence ID" value="AET1Gv20633200.20"/>
    <property type="gene ID" value="AET1Gv20633200"/>
</dbReference>
<reference evidence="1" key="3">
    <citation type="journal article" date="2017" name="Nature">
        <title>Genome sequence of the progenitor of the wheat D genome Aegilops tauschii.</title>
        <authorList>
            <person name="Luo M.C."/>
            <person name="Gu Y.Q."/>
            <person name="Puiu D."/>
            <person name="Wang H."/>
            <person name="Twardziok S.O."/>
            <person name="Deal K.R."/>
            <person name="Huo N."/>
            <person name="Zhu T."/>
            <person name="Wang L."/>
            <person name="Wang Y."/>
            <person name="McGuire P.E."/>
            <person name="Liu S."/>
            <person name="Long H."/>
            <person name="Ramasamy R.K."/>
            <person name="Rodriguez J.C."/>
            <person name="Van S.L."/>
            <person name="Yuan L."/>
            <person name="Wang Z."/>
            <person name="Xia Z."/>
            <person name="Xiao L."/>
            <person name="Anderson O.D."/>
            <person name="Ouyang S."/>
            <person name="Liang Y."/>
            <person name="Zimin A.V."/>
            <person name="Pertea G."/>
            <person name="Qi P."/>
            <person name="Bennetzen J.L."/>
            <person name="Dai X."/>
            <person name="Dawson M.W."/>
            <person name="Muller H.G."/>
            <person name="Kugler K."/>
            <person name="Rivarola-Duarte L."/>
            <person name="Spannagl M."/>
            <person name="Mayer K.F.X."/>
            <person name="Lu F.H."/>
            <person name="Bevan M.W."/>
            <person name="Leroy P."/>
            <person name="Li P."/>
            <person name="You F.M."/>
            <person name="Sun Q."/>
            <person name="Liu Z."/>
            <person name="Lyons E."/>
            <person name="Wicker T."/>
            <person name="Salzberg S.L."/>
            <person name="Devos K.M."/>
            <person name="Dvorak J."/>
        </authorList>
    </citation>
    <scope>NUCLEOTIDE SEQUENCE [LARGE SCALE GENOMIC DNA]</scope>
    <source>
        <strain evidence="1">cv. AL8/78</strain>
    </source>
</reference>
<organism evidence="1 2">
    <name type="scientific">Aegilops tauschii subsp. strangulata</name>
    <name type="common">Goatgrass</name>
    <dbReference type="NCBI Taxonomy" id="200361"/>
    <lineage>
        <taxon>Eukaryota</taxon>
        <taxon>Viridiplantae</taxon>
        <taxon>Streptophyta</taxon>
        <taxon>Embryophyta</taxon>
        <taxon>Tracheophyta</taxon>
        <taxon>Spermatophyta</taxon>
        <taxon>Magnoliopsida</taxon>
        <taxon>Liliopsida</taxon>
        <taxon>Poales</taxon>
        <taxon>Poaceae</taxon>
        <taxon>BOP clade</taxon>
        <taxon>Pooideae</taxon>
        <taxon>Triticodae</taxon>
        <taxon>Triticeae</taxon>
        <taxon>Triticinae</taxon>
        <taxon>Aegilops</taxon>
    </lineage>
</organism>
<sequence>SAESYVASRRPRRHGRVTRAATAAGCCLARTRLAPPLQFKSTCPSTAWPAQLVPLIFH</sequence>
<dbReference type="EnsemblPlants" id="AET1Gv20633200.20">
    <property type="protein sequence ID" value="AET1Gv20633200.20"/>
    <property type="gene ID" value="AET1Gv20633200"/>
</dbReference>
<evidence type="ECO:0000313" key="1">
    <source>
        <dbReference type="EnsemblPlants" id="AET1Gv20633200.20"/>
    </source>
</evidence>
<reference evidence="1" key="5">
    <citation type="journal article" date="2021" name="G3 (Bethesda)">
        <title>Aegilops tauschii genome assembly Aet v5.0 features greater sequence contiguity and improved annotation.</title>
        <authorList>
            <person name="Wang L."/>
            <person name="Zhu T."/>
            <person name="Rodriguez J.C."/>
            <person name="Deal K.R."/>
            <person name="Dubcovsky J."/>
            <person name="McGuire P.E."/>
            <person name="Lux T."/>
            <person name="Spannagl M."/>
            <person name="Mayer K.F.X."/>
            <person name="Baldrich P."/>
            <person name="Meyers B.C."/>
            <person name="Huo N."/>
            <person name="Gu Y.Q."/>
            <person name="Zhou H."/>
            <person name="Devos K.M."/>
            <person name="Bennetzen J.L."/>
            <person name="Unver T."/>
            <person name="Budak H."/>
            <person name="Gulick P.J."/>
            <person name="Galiba G."/>
            <person name="Kalapos B."/>
            <person name="Nelson D.R."/>
            <person name="Li P."/>
            <person name="You F.M."/>
            <person name="Luo M.C."/>
            <person name="Dvorak J."/>
        </authorList>
    </citation>
    <scope>NUCLEOTIDE SEQUENCE [LARGE SCALE GENOMIC DNA]</scope>
    <source>
        <strain evidence="1">cv. AL8/78</strain>
    </source>
</reference>
<dbReference type="Proteomes" id="UP000015105">
    <property type="component" value="Chromosome 1D"/>
</dbReference>
<evidence type="ECO:0000313" key="2">
    <source>
        <dbReference type="Proteomes" id="UP000015105"/>
    </source>
</evidence>